<keyword evidence="3 4" id="KW-0342">GTP-binding</keyword>
<dbReference type="Proteomes" id="UP000777265">
    <property type="component" value="Unassembled WGS sequence"/>
</dbReference>
<dbReference type="Gene3D" id="3.40.50.300">
    <property type="entry name" value="P-loop containing nucleotide triphosphate hydrolases"/>
    <property type="match status" value="1"/>
</dbReference>
<evidence type="ECO:0000313" key="8">
    <source>
        <dbReference type="Proteomes" id="UP000777265"/>
    </source>
</evidence>
<feature type="domain" description="RapZ-like N-terminal" evidence="5">
    <location>
        <begin position="1"/>
        <end position="154"/>
    </location>
</feature>
<reference evidence="7" key="2">
    <citation type="submission" date="2020-01" db="EMBL/GenBank/DDBJ databases">
        <authorList>
            <person name="Campanaro S."/>
        </authorList>
    </citation>
    <scope>NUCLEOTIDE SEQUENCE</scope>
    <source>
        <strain evidence="7">AS06rmzACSIP_7</strain>
    </source>
</reference>
<gene>
    <name evidence="7" type="primary">rapZ</name>
    <name evidence="7" type="ORF">GXY80_00940</name>
</gene>
<comment type="caution">
    <text evidence="7">The sequence shown here is derived from an EMBL/GenBank/DDBJ whole genome shotgun (WGS) entry which is preliminary data.</text>
</comment>
<dbReference type="PANTHER" id="PTHR30448:SF0">
    <property type="entry name" value="RNASE ADAPTER PROTEIN RAPZ"/>
    <property type="match status" value="1"/>
</dbReference>
<dbReference type="InterPro" id="IPR005337">
    <property type="entry name" value="RapZ-like"/>
</dbReference>
<dbReference type="InterPro" id="IPR053931">
    <property type="entry name" value="RapZ_C"/>
</dbReference>
<sequence length="281" mass="32269">MKMLILSGMSGSGKTTFLRALEDTGFFCVDNFPLILIEKFSELLQLTGDRITKVALVVDIREKEFFEEWKHLLIEAKQEHDAEIVFLESSDEAILTRFRETRRSHPIPDTSTVKEAVKEERRLLGWIKEIADRIIDTSQFTPHELRRFVRNTFGDEGRGMKINLMSFGFANGLPIEADMVLDVRFLPNPYFVDELREKTGLSDEIKNYMHSNGEYKKYLEVLLCFLGYLIPLYEKEGKSYLTISIGCTGGKHRSVAIVDELADHLVTGGRNVSTIHRDVDR</sequence>
<evidence type="ECO:0000259" key="6">
    <source>
        <dbReference type="Pfam" id="PF22740"/>
    </source>
</evidence>
<dbReference type="PIRSF" id="PIRSF005052">
    <property type="entry name" value="P-loopkin"/>
    <property type="match status" value="1"/>
</dbReference>
<feature type="binding site" evidence="4">
    <location>
        <begin position="59"/>
        <end position="62"/>
    </location>
    <ligand>
        <name>GTP</name>
        <dbReference type="ChEBI" id="CHEBI:37565"/>
    </ligand>
</feature>
<feature type="domain" description="RapZ C-terminal" evidence="6">
    <location>
        <begin position="160"/>
        <end position="279"/>
    </location>
</feature>
<evidence type="ECO:0000256" key="3">
    <source>
        <dbReference type="ARBA" id="ARBA00023134"/>
    </source>
</evidence>
<evidence type="ECO:0000256" key="2">
    <source>
        <dbReference type="ARBA" id="ARBA00022840"/>
    </source>
</evidence>
<protein>
    <submittedName>
        <fullName evidence="7">RNase adapter RapZ</fullName>
    </submittedName>
</protein>
<evidence type="ECO:0000313" key="7">
    <source>
        <dbReference type="EMBL" id="NLW34036.1"/>
    </source>
</evidence>
<proteinExistence type="inferred from homology"/>
<organism evidence="7 8">
    <name type="scientific">Syntrophorhabdus aromaticivorans</name>
    <dbReference type="NCBI Taxonomy" id="328301"/>
    <lineage>
        <taxon>Bacteria</taxon>
        <taxon>Pseudomonadati</taxon>
        <taxon>Thermodesulfobacteriota</taxon>
        <taxon>Syntrophorhabdia</taxon>
        <taxon>Syntrophorhabdales</taxon>
        <taxon>Syntrophorhabdaceae</taxon>
        <taxon>Syntrophorhabdus</taxon>
    </lineage>
</organism>
<dbReference type="GO" id="GO:0005525">
    <property type="term" value="F:GTP binding"/>
    <property type="evidence" value="ECO:0007669"/>
    <property type="project" value="UniProtKB-UniRule"/>
</dbReference>
<keyword evidence="2 4" id="KW-0067">ATP-binding</keyword>
<dbReference type="HAMAP" id="MF_00636">
    <property type="entry name" value="RapZ_like"/>
    <property type="match status" value="1"/>
</dbReference>
<feature type="binding site" evidence="4">
    <location>
        <begin position="8"/>
        <end position="15"/>
    </location>
    <ligand>
        <name>ATP</name>
        <dbReference type="ChEBI" id="CHEBI:30616"/>
    </ligand>
</feature>
<dbReference type="InterPro" id="IPR053930">
    <property type="entry name" value="RapZ-like_N"/>
</dbReference>
<dbReference type="InterPro" id="IPR027417">
    <property type="entry name" value="P-loop_NTPase"/>
</dbReference>
<name>A0A971RZK1_9BACT</name>
<dbReference type="NCBIfam" id="NF003828">
    <property type="entry name" value="PRK05416.1"/>
    <property type="match status" value="1"/>
</dbReference>
<reference evidence="7" key="1">
    <citation type="journal article" date="2020" name="Biotechnol. Biofuels">
        <title>New insights from the biogas microbiome by comprehensive genome-resolved metagenomics of nearly 1600 species originating from multiple anaerobic digesters.</title>
        <authorList>
            <person name="Campanaro S."/>
            <person name="Treu L."/>
            <person name="Rodriguez-R L.M."/>
            <person name="Kovalovszki A."/>
            <person name="Ziels R.M."/>
            <person name="Maus I."/>
            <person name="Zhu X."/>
            <person name="Kougias P.G."/>
            <person name="Basile A."/>
            <person name="Luo G."/>
            <person name="Schluter A."/>
            <person name="Konstantinidis K.T."/>
            <person name="Angelidaki I."/>
        </authorList>
    </citation>
    <scope>NUCLEOTIDE SEQUENCE</scope>
    <source>
        <strain evidence="7">AS06rmzACSIP_7</strain>
    </source>
</reference>
<evidence type="ECO:0000256" key="4">
    <source>
        <dbReference type="HAMAP-Rule" id="MF_00636"/>
    </source>
</evidence>
<dbReference type="GO" id="GO:0005524">
    <property type="term" value="F:ATP binding"/>
    <property type="evidence" value="ECO:0007669"/>
    <property type="project" value="UniProtKB-UniRule"/>
</dbReference>
<evidence type="ECO:0000256" key="1">
    <source>
        <dbReference type="ARBA" id="ARBA00022741"/>
    </source>
</evidence>
<keyword evidence="1 4" id="KW-0547">Nucleotide-binding</keyword>
<dbReference type="PANTHER" id="PTHR30448">
    <property type="entry name" value="RNASE ADAPTER PROTEIN RAPZ"/>
    <property type="match status" value="1"/>
</dbReference>
<dbReference type="Pfam" id="PF03668">
    <property type="entry name" value="RapZ-like_N"/>
    <property type="match status" value="1"/>
</dbReference>
<accession>A0A971RZK1</accession>
<dbReference type="SUPFAM" id="SSF52540">
    <property type="entry name" value="P-loop containing nucleoside triphosphate hydrolases"/>
    <property type="match status" value="1"/>
</dbReference>
<dbReference type="Pfam" id="PF22740">
    <property type="entry name" value="PapZ_C"/>
    <property type="match status" value="1"/>
</dbReference>
<dbReference type="EMBL" id="JAAYEE010000018">
    <property type="protein sequence ID" value="NLW34036.1"/>
    <property type="molecule type" value="Genomic_DNA"/>
</dbReference>
<evidence type="ECO:0000259" key="5">
    <source>
        <dbReference type="Pfam" id="PF03668"/>
    </source>
</evidence>
<dbReference type="AlphaFoldDB" id="A0A971RZK1"/>